<dbReference type="GO" id="GO:0016020">
    <property type="term" value="C:membrane"/>
    <property type="evidence" value="ECO:0007669"/>
    <property type="project" value="UniProtKB-SubCell"/>
</dbReference>
<keyword evidence="3 5" id="KW-1133">Transmembrane helix</keyword>
<dbReference type="Proteomes" id="UP000885847">
    <property type="component" value="Unassembled WGS sequence"/>
</dbReference>
<dbReference type="InterPro" id="IPR050475">
    <property type="entry name" value="Prenyltransferase_related"/>
</dbReference>
<feature type="transmembrane region" description="Helical" evidence="5">
    <location>
        <begin position="205"/>
        <end position="224"/>
    </location>
</feature>
<evidence type="ECO:0000256" key="5">
    <source>
        <dbReference type="SAM" id="Phobius"/>
    </source>
</evidence>
<protein>
    <recommendedName>
        <fullName evidence="7">Prenyltransferase</fullName>
    </recommendedName>
</protein>
<keyword evidence="4 5" id="KW-0472">Membrane</keyword>
<organism evidence="6">
    <name type="scientific">candidate division WOR-3 bacterium</name>
    <dbReference type="NCBI Taxonomy" id="2052148"/>
    <lineage>
        <taxon>Bacteria</taxon>
        <taxon>Bacteria division WOR-3</taxon>
    </lineage>
</organism>
<proteinExistence type="predicted"/>
<gene>
    <name evidence="6" type="ORF">ENF18_01785</name>
</gene>
<evidence type="ECO:0000256" key="2">
    <source>
        <dbReference type="ARBA" id="ARBA00022692"/>
    </source>
</evidence>
<keyword evidence="2 5" id="KW-0812">Transmembrane</keyword>
<comment type="caution">
    <text evidence="6">The sequence shown here is derived from an EMBL/GenBank/DDBJ whole genome shotgun (WGS) entry which is preliminary data.</text>
</comment>
<comment type="subcellular location">
    <subcellularLocation>
        <location evidence="1">Membrane</location>
        <topology evidence="1">Multi-pass membrane protein</topology>
    </subcellularLocation>
</comment>
<dbReference type="CDD" id="cd13956">
    <property type="entry name" value="PT_UbiA"/>
    <property type="match status" value="1"/>
</dbReference>
<sequence>MNKKATLSDYIILLRPTLFVPVWTVFLIGHWFSKTRFDLLSLLSILLYTLMMGGVYILNQIVDIESDRENRKLFLLPDGIISKNKAFLLMFILFGTTIPASFAVNPTFGILFILSAIMGVLYSLPPFQLKARPFLDMLSNGVGYGMLAFLSGYTIHKPLNSHVLLQTLPYFFAVSAVFVNTTIPDIPGDKKAGKKTTGVLLGKRITLISGVLLDLISLVLSILFKDIICGIAATVSLPFFVIALVKPTKKNILFSIRLTAPALTIISAVLYPGLVLLLLIIYFGQKAYYKRRFNLNYPSITSGIDSDF</sequence>
<evidence type="ECO:0000256" key="4">
    <source>
        <dbReference type="ARBA" id="ARBA00023136"/>
    </source>
</evidence>
<evidence type="ECO:0000256" key="1">
    <source>
        <dbReference type="ARBA" id="ARBA00004141"/>
    </source>
</evidence>
<feature type="transmembrane region" description="Helical" evidence="5">
    <location>
        <begin position="39"/>
        <end position="58"/>
    </location>
</feature>
<dbReference type="EMBL" id="DQWE01000078">
    <property type="protein sequence ID" value="HDI82506.1"/>
    <property type="molecule type" value="Genomic_DNA"/>
</dbReference>
<accession>A0A7C0VB83</accession>
<dbReference type="PANTHER" id="PTHR42723:SF1">
    <property type="entry name" value="CHLOROPHYLL SYNTHASE, CHLOROPLASTIC"/>
    <property type="match status" value="1"/>
</dbReference>
<feature type="transmembrane region" description="Helical" evidence="5">
    <location>
        <begin position="167"/>
        <end position="184"/>
    </location>
</feature>
<evidence type="ECO:0000256" key="3">
    <source>
        <dbReference type="ARBA" id="ARBA00022989"/>
    </source>
</evidence>
<dbReference type="Gene3D" id="1.10.357.140">
    <property type="entry name" value="UbiA prenyltransferase"/>
    <property type="match status" value="1"/>
</dbReference>
<dbReference type="Pfam" id="PF01040">
    <property type="entry name" value="UbiA"/>
    <property type="match status" value="1"/>
</dbReference>
<feature type="transmembrane region" description="Helical" evidence="5">
    <location>
        <begin position="258"/>
        <end position="283"/>
    </location>
</feature>
<feature type="transmembrane region" description="Helical" evidence="5">
    <location>
        <begin position="137"/>
        <end position="155"/>
    </location>
</feature>
<evidence type="ECO:0000313" key="6">
    <source>
        <dbReference type="EMBL" id="HDI82506.1"/>
    </source>
</evidence>
<feature type="transmembrane region" description="Helical" evidence="5">
    <location>
        <begin position="230"/>
        <end position="246"/>
    </location>
</feature>
<name>A0A7C0VB83_UNCW3</name>
<feature type="transmembrane region" description="Helical" evidence="5">
    <location>
        <begin position="12"/>
        <end position="33"/>
    </location>
</feature>
<evidence type="ECO:0008006" key="7">
    <source>
        <dbReference type="Google" id="ProtNLM"/>
    </source>
</evidence>
<dbReference type="PANTHER" id="PTHR42723">
    <property type="entry name" value="CHLOROPHYLL SYNTHASE"/>
    <property type="match status" value="1"/>
</dbReference>
<reference evidence="6" key="1">
    <citation type="journal article" date="2020" name="mSystems">
        <title>Genome- and Community-Level Interaction Insights into Carbon Utilization and Element Cycling Functions of Hydrothermarchaeota in Hydrothermal Sediment.</title>
        <authorList>
            <person name="Zhou Z."/>
            <person name="Liu Y."/>
            <person name="Xu W."/>
            <person name="Pan J."/>
            <person name="Luo Z.H."/>
            <person name="Li M."/>
        </authorList>
    </citation>
    <scope>NUCLEOTIDE SEQUENCE [LARGE SCALE GENOMIC DNA]</scope>
    <source>
        <strain evidence="6">HyVt-102</strain>
    </source>
</reference>
<feature type="transmembrane region" description="Helical" evidence="5">
    <location>
        <begin position="108"/>
        <end position="125"/>
    </location>
</feature>
<dbReference type="InterPro" id="IPR044878">
    <property type="entry name" value="UbiA_sf"/>
</dbReference>
<dbReference type="AlphaFoldDB" id="A0A7C0VB83"/>
<dbReference type="InterPro" id="IPR000537">
    <property type="entry name" value="UbiA_prenyltransferase"/>
</dbReference>
<dbReference type="GO" id="GO:0016765">
    <property type="term" value="F:transferase activity, transferring alkyl or aryl (other than methyl) groups"/>
    <property type="evidence" value="ECO:0007669"/>
    <property type="project" value="InterPro"/>
</dbReference>